<dbReference type="CDD" id="cd00082">
    <property type="entry name" value="HisKA"/>
    <property type="match status" value="1"/>
</dbReference>
<dbReference type="InterPro" id="IPR000014">
    <property type="entry name" value="PAS"/>
</dbReference>
<evidence type="ECO:0000256" key="5">
    <source>
        <dbReference type="ARBA" id="ARBA00022777"/>
    </source>
</evidence>
<reference evidence="9 10" key="1">
    <citation type="submission" date="2013-02" db="EMBL/GenBank/DDBJ databases">
        <title>A novel strain isolated from Lonar lake, Maharashtra, India.</title>
        <authorList>
            <person name="Singh A."/>
        </authorList>
    </citation>
    <scope>NUCLEOTIDE SEQUENCE [LARGE SCALE GENOMIC DNA]</scope>
    <source>
        <strain evidence="9 10">AK24</strain>
    </source>
</reference>
<keyword evidence="3" id="KW-0597">Phosphoprotein</keyword>
<dbReference type="Pfam" id="PF08447">
    <property type="entry name" value="PAS_3"/>
    <property type="match status" value="2"/>
</dbReference>
<feature type="domain" description="PAS" evidence="7">
    <location>
        <begin position="134"/>
        <end position="204"/>
    </location>
</feature>
<dbReference type="Pfam" id="PF00989">
    <property type="entry name" value="PAS"/>
    <property type="match status" value="1"/>
</dbReference>
<evidence type="ECO:0000256" key="2">
    <source>
        <dbReference type="ARBA" id="ARBA00012438"/>
    </source>
</evidence>
<evidence type="ECO:0000256" key="6">
    <source>
        <dbReference type="SAM" id="Coils"/>
    </source>
</evidence>
<dbReference type="PANTHER" id="PTHR43304">
    <property type="entry name" value="PHYTOCHROME-LIKE PROTEIN CPH1"/>
    <property type="match status" value="1"/>
</dbReference>
<keyword evidence="5" id="KW-0418">Kinase</keyword>
<dbReference type="InterPro" id="IPR013767">
    <property type="entry name" value="PAS_fold"/>
</dbReference>
<dbReference type="RefSeq" id="WP_010855444.1">
    <property type="nucleotide sequence ID" value="NZ_AQHR01000088.1"/>
</dbReference>
<dbReference type="InterPro" id="IPR036097">
    <property type="entry name" value="HisK_dim/P_sf"/>
</dbReference>
<dbReference type="AlphaFoldDB" id="R7ZQ56"/>
<dbReference type="InterPro" id="IPR052162">
    <property type="entry name" value="Sensor_kinase/Photoreceptor"/>
</dbReference>
<dbReference type="Gene3D" id="3.30.450.20">
    <property type="entry name" value="PAS domain"/>
    <property type="match status" value="6"/>
</dbReference>
<comment type="caution">
    <text evidence="9">The sequence shown here is derived from an EMBL/GenBank/DDBJ whole genome shotgun (WGS) entry which is preliminary data.</text>
</comment>
<feature type="domain" description="PAC" evidence="8">
    <location>
        <begin position="333"/>
        <end position="385"/>
    </location>
</feature>
<dbReference type="Pfam" id="PF13426">
    <property type="entry name" value="PAS_9"/>
    <property type="match status" value="1"/>
</dbReference>
<organism evidence="9 10">
    <name type="scientific">Lunatimonas lonarensis</name>
    <dbReference type="NCBI Taxonomy" id="1232681"/>
    <lineage>
        <taxon>Bacteria</taxon>
        <taxon>Pseudomonadati</taxon>
        <taxon>Bacteroidota</taxon>
        <taxon>Cytophagia</taxon>
        <taxon>Cytophagales</taxon>
        <taxon>Cyclobacteriaceae</taxon>
    </lineage>
</organism>
<dbReference type="PROSITE" id="PS50113">
    <property type="entry name" value="PAC"/>
    <property type="match status" value="2"/>
</dbReference>
<dbReference type="SUPFAM" id="SSF47384">
    <property type="entry name" value="Homodimeric domain of signal transducing histidine kinase"/>
    <property type="match status" value="1"/>
</dbReference>
<dbReference type="NCBIfam" id="TIGR00229">
    <property type="entry name" value="sensory_box"/>
    <property type="match status" value="2"/>
</dbReference>
<keyword evidence="10" id="KW-1185">Reference proteome</keyword>
<evidence type="ECO:0000313" key="10">
    <source>
        <dbReference type="Proteomes" id="UP000013909"/>
    </source>
</evidence>
<name>R7ZQ56_9BACT</name>
<evidence type="ECO:0000256" key="3">
    <source>
        <dbReference type="ARBA" id="ARBA00022553"/>
    </source>
</evidence>
<dbReference type="STRING" id="1232681.ADIS_3311"/>
<dbReference type="GO" id="GO:0000155">
    <property type="term" value="F:phosphorelay sensor kinase activity"/>
    <property type="evidence" value="ECO:0007669"/>
    <property type="project" value="InterPro"/>
</dbReference>
<evidence type="ECO:0000256" key="4">
    <source>
        <dbReference type="ARBA" id="ARBA00022679"/>
    </source>
</evidence>
<dbReference type="SMART" id="SM00086">
    <property type="entry name" value="PAC"/>
    <property type="match status" value="3"/>
</dbReference>
<evidence type="ECO:0000259" key="8">
    <source>
        <dbReference type="PROSITE" id="PS50113"/>
    </source>
</evidence>
<dbReference type="InterPro" id="IPR013656">
    <property type="entry name" value="PAS_4"/>
</dbReference>
<dbReference type="Proteomes" id="UP000013909">
    <property type="component" value="Unassembled WGS sequence"/>
</dbReference>
<feature type="coiled-coil region" evidence="6">
    <location>
        <begin position="607"/>
        <end position="634"/>
    </location>
</feature>
<dbReference type="SMART" id="SM00091">
    <property type="entry name" value="PAS"/>
    <property type="match status" value="5"/>
</dbReference>
<keyword evidence="4" id="KW-0808">Transferase</keyword>
<feature type="domain" description="PAC" evidence="8">
    <location>
        <begin position="460"/>
        <end position="511"/>
    </location>
</feature>
<keyword evidence="6" id="KW-0175">Coiled coil</keyword>
<dbReference type="SUPFAM" id="SSF55785">
    <property type="entry name" value="PYP-like sensor domain (PAS domain)"/>
    <property type="match status" value="6"/>
</dbReference>
<dbReference type="CDD" id="cd00130">
    <property type="entry name" value="PAS"/>
    <property type="match status" value="3"/>
</dbReference>
<sequence length="820" mass="92788">MEKGGVGLQIPDYLQKSKTFLLVVIDFDGNYLFGNELFQQKYSSIDKDFIGKPFQLTVHPDDFEKCKQAAFRCFTNEEFSTVCVRKPGPSGDVFLWTQWEFSIFKGADGNPVGILCVGFDITEAEKAAIQVKEFAEKVETILNEIPDAYFQLDANLRVIEANNLAREQFGKIGTQVLGSSIGSILVGSSDNSEVVKLKKVLEEKRFASFEYLNKSLCTWYQASAYPSGEGLTVFLRDISQDKRRCEELEESKRELDSTSRKLESILNGMSDVVWSISLPERKMLFVTPSVQVMFGLSVDESMADSGWLEKRIFDEDKEVVPALFNSVQKVGQFEEEFRVIDGKGLIRWVSCKATKIADGSGRAVRIDGIIRDVTDKVLAKKQLEKARDFLAHTNKVAKVGGWEFNRLTKEGFWSDMVCCIHEMPPGFSPSIEEALRFYVPESRSVLENALKATFETGRSFDLELQLRTAKGNLIWVRAIGNASYNSEEITGLFGTLQDISEPKRNEEYRKALLASIPDLLFVLDSEGVFLDFKAEIDDLHTDPSLFLNRKTTEILPFDIATRLVNSIKLALTKRTTTEVEYLLEVNGRERFYHARISPLGTDKVIAVSRELTEIREKELKLSESEQKLQRTIEAIPHPFLILSEDFVVLDTNRDFESVFGYSKEEVVGKPIDFLIPETYPKGGTSALSRRLPNVPNFGIEDFLPVLTKFGTEVFLSISSSSFISGGKVWIIAVLQDVTKLVKTQERILEHNETLREIAWQQSHELRRHVANILGLADLLKNLTSEPDEVKQELIDYIILSANQIDDVIHKIVHQATKGRF</sequence>
<dbReference type="InterPro" id="IPR001610">
    <property type="entry name" value="PAC"/>
</dbReference>
<feature type="coiled-coil region" evidence="6">
    <location>
        <begin position="238"/>
        <end position="268"/>
    </location>
</feature>
<evidence type="ECO:0000313" key="9">
    <source>
        <dbReference type="EMBL" id="EON76183.1"/>
    </source>
</evidence>
<dbReference type="EMBL" id="AQHR01000088">
    <property type="protein sequence ID" value="EON76183.1"/>
    <property type="molecule type" value="Genomic_DNA"/>
</dbReference>
<dbReference type="OrthoDB" id="9766459at2"/>
<proteinExistence type="predicted"/>
<dbReference type="Pfam" id="PF08448">
    <property type="entry name" value="PAS_4"/>
    <property type="match status" value="2"/>
</dbReference>
<comment type="catalytic activity">
    <reaction evidence="1">
        <text>ATP + protein L-histidine = ADP + protein N-phospho-L-histidine.</text>
        <dbReference type="EC" id="2.7.13.3"/>
    </reaction>
</comment>
<feature type="domain" description="PAS" evidence="7">
    <location>
        <begin position="258"/>
        <end position="331"/>
    </location>
</feature>
<evidence type="ECO:0000259" key="7">
    <source>
        <dbReference type="PROSITE" id="PS50112"/>
    </source>
</evidence>
<evidence type="ECO:0000256" key="1">
    <source>
        <dbReference type="ARBA" id="ARBA00000085"/>
    </source>
</evidence>
<gene>
    <name evidence="9" type="ORF">ADIS_3311</name>
</gene>
<dbReference type="PROSITE" id="PS50112">
    <property type="entry name" value="PAS"/>
    <property type="match status" value="3"/>
</dbReference>
<dbReference type="InterPro" id="IPR000700">
    <property type="entry name" value="PAS-assoc_C"/>
</dbReference>
<dbReference type="InterPro" id="IPR035965">
    <property type="entry name" value="PAS-like_dom_sf"/>
</dbReference>
<accession>R7ZQ56</accession>
<dbReference type="EC" id="2.7.13.3" evidence="2"/>
<dbReference type="PANTHER" id="PTHR43304:SF1">
    <property type="entry name" value="PAC DOMAIN-CONTAINING PROTEIN"/>
    <property type="match status" value="1"/>
</dbReference>
<dbReference type="GO" id="GO:0006355">
    <property type="term" value="P:regulation of DNA-templated transcription"/>
    <property type="evidence" value="ECO:0007669"/>
    <property type="project" value="InterPro"/>
</dbReference>
<dbReference type="InterPro" id="IPR013655">
    <property type="entry name" value="PAS_fold_3"/>
</dbReference>
<feature type="domain" description="PAS" evidence="7">
    <location>
        <begin position="624"/>
        <end position="677"/>
    </location>
</feature>
<dbReference type="InterPro" id="IPR003661">
    <property type="entry name" value="HisK_dim/P_dom"/>
</dbReference>
<protein>
    <recommendedName>
        <fullName evidence="2">histidine kinase</fullName>
        <ecNumber evidence="2">2.7.13.3</ecNumber>
    </recommendedName>
</protein>